<accession>A0ABQ7JB75</accession>
<dbReference type="PANTHER" id="PTHR12277:SF81">
    <property type="entry name" value="PROTEIN ABHD13"/>
    <property type="match status" value="1"/>
</dbReference>
<dbReference type="EMBL" id="JADAQX010000208">
    <property type="protein sequence ID" value="KAF8821242.1"/>
    <property type="molecule type" value="Genomic_DNA"/>
</dbReference>
<gene>
    <name evidence="1" type="ORF">IE077_002269</name>
</gene>
<dbReference type="Gene3D" id="3.40.50.1820">
    <property type="entry name" value="alpha/beta hydrolase"/>
    <property type="match status" value="1"/>
</dbReference>
<name>A0ABQ7JB75_9APIC</name>
<sequence length="309" mass="34801">MGNAVRMFVFQPPNPSSYNVTFNNLPVKFFKIPRGKKDEFMYAFHIDCGASQTMLYSHGNAEDLGGIYKNLAKKSIRWQINIFAYEYSGYGPCADREPSEMHLYEDIEAAYSFLVKFKGLSPQSIIPFGRSLGSGPTCHLATKYNFKAIILQSAFASIAKVIMRINLPFRGGIFDNLSKLPNISSKILIIHGIDDGLVPFSHAQMLYNAAPLRSNTIWIKNAGHNNVELVASEEYYSRIAHFLKEVFLCDGSYPFCKSSTITSLPAHRPYYTTSANSTEQFADVTQYSDANVSSVKHFAQRYQSLQELR</sequence>
<keyword evidence="2" id="KW-1185">Reference proteome</keyword>
<evidence type="ECO:0000313" key="1">
    <source>
        <dbReference type="EMBL" id="KAF8821242.1"/>
    </source>
</evidence>
<organism evidence="1 2">
    <name type="scientific">Cardiosporidium cionae</name>
    <dbReference type="NCBI Taxonomy" id="476202"/>
    <lineage>
        <taxon>Eukaryota</taxon>
        <taxon>Sar</taxon>
        <taxon>Alveolata</taxon>
        <taxon>Apicomplexa</taxon>
        <taxon>Aconoidasida</taxon>
        <taxon>Nephromycida</taxon>
        <taxon>Cardiosporidium</taxon>
    </lineage>
</organism>
<dbReference type="PANTHER" id="PTHR12277">
    <property type="entry name" value="ALPHA/BETA HYDROLASE DOMAIN-CONTAINING PROTEIN"/>
    <property type="match status" value="1"/>
</dbReference>
<evidence type="ECO:0008006" key="3">
    <source>
        <dbReference type="Google" id="ProtNLM"/>
    </source>
</evidence>
<evidence type="ECO:0000313" key="2">
    <source>
        <dbReference type="Proteomes" id="UP000823046"/>
    </source>
</evidence>
<protein>
    <recommendedName>
        <fullName evidence="3">Serine aminopeptidase S33 domain-containing protein</fullName>
    </recommendedName>
</protein>
<reference evidence="1 2" key="1">
    <citation type="journal article" date="2020" name="bioRxiv">
        <title>Metabolic contributions of an alphaproteobacterial endosymbiont in the apicomplexan Cardiosporidium cionae.</title>
        <authorList>
            <person name="Hunter E.S."/>
            <person name="Paight C.J."/>
            <person name="Lane C.E."/>
        </authorList>
    </citation>
    <scope>NUCLEOTIDE SEQUENCE [LARGE SCALE GENOMIC DNA]</scope>
    <source>
        <strain evidence="1">ESH_2018</strain>
    </source>
</reference>
<proteinExistence type="predicted"/>
<dbReference type="Proteomes" id="UP000823046">
    <property type="component" value="Unassembled WGS sequence"/>
</dbReference>
<comment type="caution">
    <text evidence="1">The sequence shown here is derived from an EMBL/GenBank/DDBJ whole genome shotgun (WGS) entry which is preliminary data.</text>
</comment>
<dbReference type="InterPro" id="IPR029058">
    <property type="entry name" value="AB_hydrolase_fold"/>
</dbReference>
<dbReference type="SUPFAM" id="SSF53474">
    <property type="entry name" value="alpha/beta-Hydrolases"/>
    <property type="match status" value="1"/>
</dbReference>